<keyword evidence="1" id="KW-1133">Transmembrane helix</keyword>
<feature type="transmembrane region" description="Helical" evidence="1">
    <location>
        <begin position="12"/>
        <end position="34"/>
    </location>
</feature>
<sequence>MSGKIVKTFREFRVWLLAIITGMAGLLPAAFGYLSSSDGVTIGENIQIAFEMLWPDMAMAVTALALLFYADIIGKFLLRELKFLRFSHYHIVRGNDRRAKIGSYTILSLASLLLVVFMPIFLISSIFIVKNEIKYLTRSAQMDFKYRHVNLAESYIKAYKFDDADRIFHYLDKHYGDVFAQSRIAVIRERKRHFILLSDLAKDQENRLGLVPANAYRKAAIYLMSPYEPDNGILLAKYKATYRDALGSHLWLLGRCRRGHEDRDLVIGKLKLLVEPEILRGLVRAAGDPLRWYCRMAKVGSYSEQVIRERWQYEDIARLTEIRAARRRGVIPIGSAPQ</sequence>
<accession>A0A494W688</accession>
<keyword evidence="1" id="KW-0812">Transmembrane</keyword>
<evidence type="ECO:0000313" key="2">
    <source>
        <dbReference type="EMBL" id="BBD98836.1"/>
    </source>
</evidence>
<name>A0A494W688_9SPHN</name>
<protein>
    <submittedName>
        <fullName evidence="2">Uncharacterized protein</fullName>
    </submittedName>
</protein>
<organism evidence="2 3">
    <name type="scientific">Sphingobium amiense</name>
    <dbReference type="NCBI Taxonomy" id="135719"/>
    <lineage>
        <taxon>Bacteria</taxon>
        <taxon>Pseudomonadati</taxon>
        <taxon>Pseudomonadota</taxon>
        <taxon>Alphaproteobacteria</taxon>
        <taxon>Sphingomonadales</taxon>
        <taxon>Sphingomonadaceae</taxon>
        <taxon>Sphingobium</taxon>
    </lineage>
</organism>
<reference evidence="2 3" key="1">
    <citation type="submission" date="2018-05" db="EMBL/GenBank/DDBJ databases">
        <title>Complete Genome Sequence of the Nonylphenol-Degrading Bacterium Sphingobium amiense DSM 16289T.</title>
        <authorList>
            <person name="Ootsuka M."/>
            <person name="Nishizawa T."/>
            <person name="Ohta H."/>
        </authorList>
    </citation>
    <scope>NUCLEOTIDE SEQUENCE [LARGE SCALE GENOMIC DNA]</scope>
    <source>
        <strain evidence="2 3">DSM 16289</strain>
    </source>
</reference>
<dbReference type="EMBL" id="AP018664">
    <property type="protein sequence ID" value="BBD98836.1"/>
    <property type="molecule type" value="Genomic_DNA"/>
</dbReference>
<evidence type="ECO:0000313" key="3">
    <source>
        <dbReference type="Proteomes" id="UP000279959"/>
    </source>
</evidence>
<gene>
    <name evidence="2" type="ORF">SAMIE_1023370</name>
</gene>
<keyword evidence="1" id="KW-0472">Membrane</keyword>
<evidence type="ECO:0000256" key="1">
    <source>
        <dbReference type="SAM" id="Phobius"/>
    </source>
</evidence>
<proteinExistence type="predicted"/>
<keyword evidence="3" id="KW-1185">Reference proteome</keyword>
<feature type="transmembrane region" description="Helical" evidence="1">
    <location>
        <begin position="57"/>
        <end position="78"/>
    </location>
</feature>
<dbReference type="AlphaFoldDB" id="A0A494W688"/>
<dbReference type="KEGG" id="sami:SAMIE_1023370"/>
<dbReference type="RefSeq" id="WP_126516834.1">
    <property type="nucleotide sequence ID" value="NZ_AP018664.1"/>
</dbReference>
<feature type="transmembrane region" description="Helical" evidence="1">
    <location>
        <begin position="106"/>
        <end position="129"/>
    </location>
</feature>
<dbReference type="Proteomes" id="UP000279959">
    <property type="component" value="Chromosome"/>
</dbReference>